<accession>X1B714</accession>
<evidence type="ECO:0000259" key="1">
    <source>
        <dbReference type="Pfam" id="PF18978"/>
    </source>
</evidence>
<dbReference type="Pfam" id="PF18978">
    <property type="entry name" value="DUF5714"/>
    <property type="match status" value="1"/>
</dbReference>
<name>X1B714_9ZZZZ</name>
<reference evidence="2" key="1">
    <citation type="journal article" date="2014" name="Front. Microbiol.">
        <title>High frequency of phylogenetically diverse reductive dehalogenase-homologous genes in deep subseafloor sedimentary metagenomes.</title>
        <authorList>
            <person name="Kawai M."/>
            <person name="Futagami T."/>
            <person name="Toyoda A."/>
            <person name="Takaki Y."/>
            <person name="Nishi S."/>
            <person name="Hori S."/>
            <person name="Arai W."/>
            <person name="Tsubouchi T."/>
            <person name="Morono Y."/>
            <person name="Uchiyama I."/>
            <person name="Ito T."/>
            <person name="Fujiyama A."/>
            <person name="Inagaki F."/>
            <person name="Takami H."/>
        </authorList>
    </citation>
    <scope>NUCLEOTIDE SEQUENCE</scope>
    <source>
        <strain evidence="2">Expedition CK06-06</strain>
    </source>
</reference>
<protein>
    <recommendedName>
        <fullName evidence="1">DUF5714 domain-containing protein</fullName>
    </recommendedName>
</protein>
<gene>
    <name evidence="2" type="ORF">S01H4_44449</name>
</gene>
<evidence type="ECO:0000313" key="2">
    <source>
        <dbReference type="EMBL" id="GAG91539.1"/>
    </source>
</evidence>
<proteinExistence type="predicted"/>
<sequence length="47" mass="5589">FLALKEAIKFLKTHFAFTLKIDKKIRCGFTNLNKECLKQQCPFYAMF</sequence>
<dbReference type="InterPro" id="IPR043768">
    <property type="entry name" value="DUF5714"/>
</dbReference>
<organism evidence="2">
    <name type="scientific">marine sediment metagenome</name>
    <dbReference type="NCBI Taxonomy" id="412755"/>
    <lineage>
        <taxon>unclassified sequences</taxon>
        <taxon>metagenomes</taxon>
        <taxon>ecological metagenomes</taxon>
    </lineage>
</organism>
<feature type="domain" description="DUF5714" evidence="1">
    <location>
        <begin position="1"/>
        <end position="44"/>
    </location>
</feature>
<feature type="non-terminal residue" evidence="2">
    <location>
        <position position="1"/>
    </location>
</feature>
<dbReference type="AlphaFoldDB" id="X1B714"/>
<dbReference type="EMBL" id="BART01024648">
    <property type="protein sequence ID" value="GAG91539.1"/>
    <property type="molecule type" value="Genomic_DNA"/>
</dbReference>
<comment type="caution">
    <text evidence="2">The sequence shown here is derived from an EMBL/GenBank/DDBJ whole genome shotgun (WGS) entry which is preliminary data.</text>
</comment>